<sequence length="959" mass="106896">MLKKCLKSVLFWLIFLPAFYTLSGFIILPWWAQTKLPILLQEKLGLSISIEKVLFNPFTFELHVNNLALHDTKGSSVISLEHLYVNYEPTSLFKKEFFIKSLLLDKPFVDLKIDTNGNLALLNIFPKSSSDDNTTTHDNSLAMPFIIEHVEIQNAQSTFTDERPSIPFKFDIGPINYTVNNLSFYKDDLSIHALKVMFQSEEKISIASSASFEPLKFYGELNIVHLPLSSFWKYVLPTIPITLTQGELSLRVPFSIDLSKEKPLVSLEKASASLDSVRLVDNENKTVIEVPSFNLETIDFDLQTSNTSIEKATITKPFVDLQLEKDYTLNLVRLFTPKSASTQAKIQSSAKQETNSTWKFALKTLEVKEATVDVRDQNVKSTPAHFAPLKLTAQNITQDMNNPITYDFNSTLDTTATLNFKGTFIPSTASLDIAVNANKLSLEKAQPYIALYTTTLIQDGALSLNSKIKASFDQQTTFKIEGDATVSKFSLADKFKNSLVAWETLNFSNFSYTLSPATLSIQSVALDKPYINLDIKKDGTTNFSNLLKTSSTPSKTPSNTKKTSTTKNETMSLYIGNIILKRGTTHFKDASLLLPFATFADRLNGSMSTLDTKNTKPSVLKLEGKVDKYGYAKIDGSILPFDFKNRATLKILFKNIDMPSLSPYTGKFIGYAIKEGKLSMDLNYKIKKGLMEGANKINLDSLTLGDKIESKDAPNLPLGLAIAILKDSKGQIDLDLPVSGDLNDPEFRYGSIVWKAIGNLIGSIATSPFKLLGSILGIETENLKSIDFAAGEYALIDSEEEKMVQYQQILEKRSELNLIITPSFNEALDTKALQEQNVTAQIEAITPKKSKEDDSYGKAIKKLFLQKYSNDDYNKLLKSYKDENLDIGAINDNLISKIAENTTIVPAALQSLALKRADVIVQNLTTKYKIAPNRLIKNEPQASDAIREEWVGCTISVRN</sequence>
<evidence type="ECO:0000256" key="1">
    <source>
        <dbReference type="SAM" id="MobiDB-lite"/>
    </source>
</evidence>
<dbReference type="PANTHER" id="PTHR30441">
    <property type="entry name" value="DUF748 DOMAIN-CONTAINING PROTEIN"/>
    <property type="match status" value="1"/>
</dbReference>
<evidence type="ECO:0000256" key="2">
    <source>
        <dbReference type="SAM" id="Phobius"/>
    </source>
</evidence>
<keyword evidence="2" id="KW-0472">Membrane</keyword>
<dbReference type="KEGG" id="suls:Sdiek1_0217"/>
<feature type="compositionally biased region" description="Low complexity" evidence="1">
    <location>
        <begin position="548"/>
        <end position="565"/>
    </location>
</feature>
<evidence type="ECO:0000313" key="3">
    <source>
        <dbReference type="EMBL" id="ARU47400.1"/>
    </source>
</evidence>
<feature type="region of interest" description="Disordered" evidence="1">
    <location>
        <begin position="546"/>
        <end position="565"/>
    </location>
</feature>
<dbReference type="GO" id="GO:0090313">
    <property type="term" value="P:regulation of protein targeting to membrane"/>
    <property type="evidence" value="ECO:0007669"/>
    <property type="project" value="TreeGrafter"/>
</dbReference>
<dbReference type="PANTHER" id="PTHR30441:SF8">
    <property type="entry name" value="DUF748 DOMAIN-CONTAINING PROTEIN"/>
    <property type="match status" value="1"/>
</dbReference>
<accession>A0A1Y0HHG0</accession>
<evidence type="ECO:0008006" key="5">
    <source>
        <dbReference type="Google" id="ProtNLM"/>
    </source>
</evidence>
<feature type="transmembrane region" description="Helical" evidence="2">
    <location>
        <begin position="9"/>
        <end position="32"/>
    </location>
</feature>
<keyword evidence="2" id="KW-0812">Transmembrane</keyword>
<evidence type="ECO:0000313" key="4">
    <source>
        <dbReference type="Proteomes" id="UP000196005"/>
    </source>
</evidence>
<dbReference type="AlphaFoldDB" id="A0A1Y0HHG0"/>
<name>A0A1Y0HHG0_9BACT</name>
<dbReference type="Pfam" id="PF05359">
    <property type="entry name" value="DUF748"/>
    <property type="match status" value="1"/>
</dbReference>
<dbReference type="EMBL" id="CP021416">
    <property type="protein sequence ID" value="ARU47400.1"/>
    <property type="molecule type" value="Genomic_DNA"/>
</dbReference>
<dbReference type="RefSeq" id="WP_087437503.1">
    <property type="nucleotide sequence ID" value="NZ_CP021416.1"/>
</dbReference>
<dbReference type="InterPro" id="IPR052894">
    <property type="entry name" value="AsmA-related"/>
</dbReference>
<proteinExistence type="predicted"/>
<dbReference type="InterPro" id="IPR008023">
    <property type="entry name" value="DUF748"/>
</dbReference>
<organism evidence="3 4">
    <name type="scientific">Sulfurospirillum diekertiae</name>
    <dbReference type="NCBI Taxonomy" id="1854492"/>
    <lineage>
        <taxon>Bacteria</taxon>
        <taxon>Pseudomonadati</taxon>
        <taxon>Campylobacterota</taxon>
        <taxon>Epsilonproteobacteria</taxon>
        <taxon>Campylobacterales</taxon>
        <taxon>Sulfurospirillaceae</taxon>
        <taxon>Sulfurospirillum</taxon>
    </lineage>
</organism>
<dbReference type="GO" id="GO:0005886">
    <property type="term" value="C:plasma membrane"/>
    <property type="evidence" value="ECO:0007669"/>
    <property type="project" value="TreeGrafter"/>
</dbReference>
<reference evidence="4" key="1">
    <citation type="submission" date="2017-05" db="EMBL/GenBank/DDBJ databases">
        <title>Dechlorination kinetics govern the competition between two new strains of the genus Sulfurospirillum.</title>
        <authorList>
            <person name="Buttet G.F."/>
            <person name="Murray A.M."/>
            <person name="Goris T."/>
            <person name="Burion M."/>
            <person name="Lin B."/>
            <person name="Rolle M."/>
            <person name="Maillard J."/>
        </authorList>
    </citation>
    <scope>NUCLEOTIDE SEQUENCE [LARGE SCALE GENOMIC DNA]</scope>
    <source>
        <strain evidence="4">SL2-1</strain>
    </source>
</reference>
<gene>
    <name evidence="3" type="ORF">Sdiek1_0217</name>
</gene>
<protein>
    <recommendedName>
        <fullName evidence="5">DUF748 domain-containing protein</fullName>
    </recommendedName>
</protein>
<keyword evidence="2" id="KW-1133">Transmembrane helix</keyword>
<dbReference type="Proteomes" id="UP000196005">
    <property type="component" value="Chromosome"/>
</dbReference>
<keyword evidence="4" id="KW-1185">Reference proteome</keyword>